<keyword evidence="10" id="KW-1185">Reference proteome</keyword>
<dbReference type="OrthoDB" id="336088at2759"/>
<accession>G3B324</accession>
<dbReference type="CDD" id="cd15497">
    <property type="entry name" value="PHD1_Snt2p_like"/>
    <property type="match status" value="1"/>
</dbReference>
<sequence>MSRPKRQATINKSYTDTIDESVFHERVKKPRPAAPMSDKPSKSTRDSTSPSVGLGADKPISPPPGKNSTPATATVTIVPTAPASSSQERVNWQPVPQPIDYFSCKLNLHNSHIDLDTKTLVCPAQPVLEHQYSAMPKQSKKFRLQKGDFIYMISEPPGEPYYIGRIMGFKPKPKPGATPPQTGIVPEVSVRDFEFQVQWFYRPRDISKPSPDSRLLFASMHTDTCPLHSFRGLVDVRHKQDIENLDDFIKRPNSFFFDKLYDRYMMKFYDVISTLYLLKISNNDKSAHFLTALNKRFDYIFIESQMTKFLINGFQSGSCTCENCGQWCSTQDSVTCADCDQFFHLYCLDPPLLKKPSRGFSWHCESCTKKHLQQYKSTRILMLGSDNKSSNESELSDGMDIDTTDDPIDRSESERADVLPKYELMAIEFLKHDKLSLADRRLKEEWCMRYLGIHSKLEDAVDLDDRSFYPRAATRIGAKHQATHIPEFIDHPIVYYDAADASGKKKSKAKLVEGAPLPVPPAYGEVSTKEYPVWLQPRPKGYIERGVDDGDCATVHKTCTLLWKPMEEDVDDNFGKLDQYVAQCAPIADKLGLSPNSPNFMDSILNNYFKHQGDYLKAMDDSMKITKKSLHEPILTAKEIQKFEEGVKKYGSELYPIYKMVKTVPCASIVRFYYLWKKSENGRLIWGNFEGRIKKKLQNLQNESKDSKSKPQFFNEDDDSCYDLAKAEHKTFVCKYCSTTSSTQWFRITGHDNASSIELTGLCFRCARLWRRYAVIWEDPIEVERKINKNGKRKIEYELLRDADAILIHTTGSPGLFVEEKKKEKSRKRPSPSPQSDTPKKRNVKKKPEVEVNKEDGKKKKPEKKPVKKPEPKVKEETPEPEKEPFEHEHIISPIVSKDYKIPEQLKLMLTSKPDNIDDKKVSDLLQSFKIKQLCDLANLINHETSPPGLQAHQQCSVCSDSSEDDLLQCGKCLIAVHSWCVGITVPAAVKPIKEWLCECCVNELNPIFQQQYKCCLCTTPGGFLKPIQDSGKWCHILCAFSNYQSVEFKPVAQLNQINPKKYLTAIMNSDDSRAKAKMTVELITNTFEIRNVDMVLLKSRIPCSVCHKTGAISNCHDCDKPLHINCNSNLGFKLVAGESKVKVDGKTGKLEPVLYCSDHLPPSSIHSIAYQGKRSYSSKEPHPLIKLFTEDILKSSSHKNNGNYLKATRYLELVRGHLSEEKQEELEESSYTCAKCDTRMSPIWRDSDDKKICQTCYHNNRSSEEDSVREPSTDTEGFTADEFLHVINEPISGEQFGILDHHDKVTKVHVPLSLGDFVP</sequence>
<evidence type="ECO:0000259" key="6">
    <source>
        <dbReference type="PROSITE" id="PS50016"/>
    </source>
</evidence>
<evidence type="ECO:0000313" key="9">
    <source>
        <dbReference type="EMBL" id="EGV64063.1"/>
    </source>
</evidence>
<keyword evidence="1" id="KW-0479">Metal-binding</keyword>
<dbReference type="Pfam" id="PF00628">
    <property type="entry name" value="PHD"/>
    <property type="match status" value="2"/>
</dbReference>
<dbReference type="InterPro" id="IPR001965">
    <property type="entry name" value="Znf_PHD"/>
</dbReference>
<dbReference type="InterPro" id="IPR017884">
    <property type="entry name" value="SANT_dom"/>
</dbReference>
<dbReference type="SMART" id="SM00439">
    <property type="entry name" value="BAH"/>
    <property type="match status" value="1"/>
</dbReference>
<dbReference type="InterPro" id="IPR019787">
    <property type="entry name" value="Znf_PHD-finger"/>
</dbReference>
<dbReference type="EMBL" id="GL996521">
    <property type="protein sequence ID" value="EGV64063.1"/>
    <property type="molecule type" value="Genomic_DNA"/>
</dbReference>
<proteinExistence type="predicted"/>
<dbReference type="Gene3D" id="2.30.30.1150">
    <property type="match status" value="1"/>
</dbReference>
<dbReference type="Gene3D" id="2.30.30.490">
    <property type="match status" value="1"/>
</dbReference>
<evidence type="ECO:0000313" key="10">
    <source>
        <dbReference type="Proteomes" id="UP000000707"/>
    </source>
</evidence>
<feature type="domain" description="SANT" evidence="8">
    <location>
        <begin position="636"/>
        <end position="681"/>
    </location>
</feature>
<evidence type="ECO:0000259" key="8">
    <source>
        <dbReference type="PROSITE" id="PS51293"/>
    </source>
</evidence>
<feature type="domain" description="BAH" evidence="7">
    <location>
        <begin position="142"/>
        <end position="272"/>
    </location>
</feature>
<feature type="region of interest" description="Disordered" evidence="5">
    <location>
        <begin position="386"/>
        <end position="413"/>
    </location>
</feature>
<dbReference type="GO" id="GO:0036205">
    <property type="term" value="P:histone catabolic process"/>
    <property type="evidence" value="ECO:0007669"/>
    <property type="project" value="TreeGrafter"/>
</dbReference>
<dbReference type="Gene3D" id="3.30.40.10">
    <property type="entry name" value="Zinc/RING finger domain, C3HC4 (zinc finger)"/>
    <property type="match status" value="1"/>
</dbReference>
<feature type="region of interest" description="Disordered" evidence="5">
    <location>
        <begin position="817"/>
        <end position="890"/>
    </location>
</feature>
<dbReference type="GO" id="GO:0004842">
    <property type="term" value="F:ubiquitin-protein transferase activity"/>
    <property type="evidence" value="ECO:0007669"/>
    <property type="project" value="TreeGrafter"/>
</dbReference>
<dbReference type="GO" id="GO:0008270">
    <property type="term" value="F:zinc ion binding"/>
    <property type="evidence" value="ECO:0007669"/>
    <property type="project" value="UniProtKB-KW"/>
</dbReference>
<evidence type="ECO:0000256" key="4">
    <source>
        <dbReference type="PROSITE-ProRule" id="PRU00146"/>
    </source>
</evidence>
<dbReference type="Pfam" id="PF01426">
    <property type="entry name" value="BAH"/>
    <property type="match status" value="1"/>
</dbReference>
<dbReference type="STRING" id="590646.G3B324"/>
<evidence type="ECO:0000256" key="1">
    <source>
        <dbReference type="ARBA" id="ARBA00022723"/>
    </source>
</evidence>
<protein>
    <recommendedName>
        <fullName evidence="11">BAH-domain-containing protein</fullName>
    </recommendedName>
</protein>
<evidence type="ECO:0000256" key="5">
    <source>
        <dbReference type="SAM" id="MobiDB-lite"/>
    </source>
</evidence>
<dbReference type="eggNOG" id="KOG0955">
    <property type="taxonomic scope" value="Eukaryota"/>
</dbReference>
<feature type="compositionally biased region" description="Acidic residues" evidence="5">
    <location>
        <begin position="394"/>
        <end position="406"/>
    </location>
</feature>
<dbReference type="PROSITE" id="PS51293">
    <property type="entry name" value="SANT"/>
    <property type="match status" value="1"/>
</dbReference>
<evidence type="ECO:0000259" key="7">
    <source>
        <dbReference type="PROSITE" id="PS51038"/>
    </source>
</evidence>
<organism evidence="10">
    <name type="scientific">Candida tenuis (strain ATCC 10573 / BCRC 21748 / CBS 615 / JCM 9827 / NBRC 10315 / NRRL Y-1498 / VKM Y-70)</name>
    <name type="common">Yeast</name>
    <name type="synonym">Yamadazyma tenuis</name>
    <dbReference type="NCBI Taxonomy" id="590646"/>
    <lineage>
        <taxon>Eukaryota</taxon>
        <taxon>Fungi</taxon>
        <taxon>Dikarya</taxon>
        <taxon>Ascomycota</taxon>
        <taxon>Saccharomycotina</taxon>
        <taxon>Pichiomycetes</taxon>
        <taxon>Debaryomycetaceae</taxon>
        <taxon>Yamadazyma</taxon>
    </lineage>
</organism>
<gene>
    <name evidence="9" type="ORF">CANTEDRAFT_93573</name>
</gene>
<dbReference type="Proteomes" id="UP000000707">
    <property type="component" value="Unassembled WGS sequence"/>
</dbReference>
<feature type="compositionally biased region" description="Basic and acidic residues" evidence="5">
    <location>
        <begin position="846"/>
        <end position="890"/>
    </location>
</feature>
<dbReference type="InterPro" id="IPR001025">
    <property type="entry name" value="BAH_dom"/>
</dbReference>
<dbReference type="Gene3D" id="1.10.10.60">
    <property type="entry name" value="Homeodomain-like"/>
    <property type="match status" value="1"/>
</dbReference>
<dbReference type="PROSITE" id="PS50016">
    <property type="entry name" value="ZF_PHD_2"/>
    <property type="match status" value="2"/>
</dbReference>
<dbReference type="KEGG" id="cten:18250302"/>
<feature type="domain" description="PHD-type" evidence="6">
    <location>
        <begin position="953"/>
        <end position="1004"/>
    </location>
</feature>
<dbReference type="InterPro" id="IPR011011">
    <property type="entry name" value="Znf_FYVE_PHD"/>
</dbReference>
<dbReference type="SMART" id="SM00249">
    <property type="entry name" value="PHD"/>
    <property type="match status" value="3"/>
</dbReference>
<dbReference type="HOGENOM" id="CLU_001514_2_0_1"/>
<keyword evidence="3" id="KW-0862">Zinc</keyword>
<dbReference type="InterPro" id="IPR013083">
    <property type="entry name" value="Znf_RING/FYVE/PHD"/>
</dbReference>
<dbReference type="InterPro" id="IPR009057">
    <property type="entry name" value="Homeodomain-like_sf"/>
</dbReference>
<evidence type="ECO:0000256" key="2">
    <source>
        <dbReference type="ARBA" id="ARBA00022771"/>
    </source>
</evidence>
<dbReference type="InterPro" id="IPR029617">
    <property type="entry name" value="Snt2"/>
</dbReference>
<dbReference type="SUPFAM" id="SSF46689">
    <property type="entry name" value="Homeodomain-like"/>
    <property type="match status" value="1"/>
</dbReference>
<dbReference type="SUPFAM" id="SSF57903">
    <property type="entry name" value="FYVE/PHD zinc finger"/>
    <property type="match status" value="2"/>
</dbReference>
<feature type="domain" description="PHD-type" evidence="6">
    <location>
        <begin position="318"/>
        <end position="370"/>
    </location>
</feature>
<dbReference type="PANTHER" id="PTHR47672">
    <property type="entry name" value="E3 UBIQUITIN-PROTEIN LIGASE SNT2"/>
    <property type="match status" value="1"/>
</dbReference>
<dbReference type="InterPro" id="IPR043151">
    <property type="entry name" value="BAH_sf"/>
</dbReference>
<evidence type="ECO:0000256" key="3">
    <source>
        <dbReference type="ARBA" id="ARBA00022833"/>
    </source>
</evidence>
<evidence type="ECO:0008006" key="11">
    <source>
        <dbReference type="Google" id="ProtNLM"/>
    </source>
</evidence>
<name>G3B324_CANTC</name>
<reference evidence="9 10" key="1">
    <citation type="journal article" date="2011" name="Proc. Natl. Acad. Sci. U.S.A.">
        <title>Comparative genomics of xylose-fermenting fungi for enhanced biofuel production.</title>
        <authorList>
            <person name="Wohlbach D.J."/>
            <person name="Kuo A."/>
            <person name="Sato T.K."/>
            <person name="Potts K.M."/>
            <person name="Salamov A.A."/>
            <person name="LaButti K.M."/>
            <person name="Sun H."/>
            <person name="Clum A."/>
            <person name="Pangilinan J.L."/>
            <person name="Lindquist E.A."/>
            <person name="Lucas S."/>
            <person name="Lapidus A."/>
            <person name="Jin M."/>
            <person name="Gunawan C."/>
            <person name="Balan V."/>
            <person name="Dale B.E."/>
            <person name="Jeffries T.W."/>
            <person name="Zinkel R."/>
            <person name="Barry K.W."/>
            <person name="Grigoriev I.V."/>
            <person name="Gasch A.P."/>
        </authorList>
    </citation>
    <scope>NUCLEOTIDE SEQUENCE [LARGE SCALE GENOMIC DNA]</scope>
    <source>
        <strain evidence="10">ATCC 10573 / BCRC 21748 / CBS 615 / JCM 9827 / NBRC 10315 / NRRL Y-1498 / VKM Y-70</strain>
    </source>
</reference>
<dbReference type="PROSITE" id="PS51038">
    <property type="entry name" value="BAH"/>
    <property type="match status" value="1"/>
</dbReference>
<keyword evidence="2 4" id="KW-0863">Zinc-finger</keyword>
<dbReference type="GO" id="GO:0048189">
    <property type="term" value="C:Lid2 complex"/>
    <property type="evidence" value="ECO:0007669"/>
    <property type="project" value="TreeGrafter"/>
</dbReference>
<dbReference type="PANTHER" id="PTHR47672:SF1">
    <property type="entry name" value="E3 UBIQUITIN-PROTEIN LIGASE SNT2"/>
    <property type="match status" value="1"/>
</dbReference>
<feature type="region of interest" description="Disordered" evidence="5">
    <location>
        <begin position="1"/>
        <end position="72"/>
    </location>
</feature>
<dbReference type="GO" id="GO:0003682">
    <property type="term" value="F:chromatin binding"/>
    <property type="evidence" value="ECO:0007669"/>
    <property type="project" value="InterPro"/>
</dbReference>
<dbReference type="GeneID" id="18250302"/>